<accession>E1ZUL4</accession>
<organism evidence="3">
    <name type="scientific">Chlorella variabilis</name>
    <name type="common">Green alga</name>
    <dbReference type="NCBI Taxonomy" id="554065"/>
    <lineage>
        <taxon>Eukaryota</taxon>
        <taxon>Viridiplantae</taxon>
        <taxon>Chlorophyta</taxon>
        <taxon>core chlorophytes</taxon>
        <taxon>Trebouxiophyceae</taxon>
        <taxon>Chlorellales</taxon>
        <taxon>Chlorellaceae</taxon>
        <taxon>Chlorella clade</taxon>
        <taxon>Chlorella</taxon>
    </lineage>
</organism>
<dbReference type="Proteomes" id="UP000008141">
    <property type="component" value="Unassembled WGS sequence"/>
</dbReference>
<dbReference type="AlphaFoldDB" id="E1ZUL4"/>
<keyword evidence="3" id="KW-1185">Reference proteome</keyword>
<dbReference type="GO" id="GO:0004222">
    <property type="term" value="F:metalloendopeptidase activity"/>
    <property type="evidence" value="ECO:0007669"/>
    <property type="project" value="InterPro"/>
</dbReference>
<feature type="non-terminal residue" evidence="2">
    <location>
        <position position="111"/>
    </location>
</feature>
<dbReference type="InterPro" id="IPR000642">
    <property type="entry name" value="Peptidase_M41"/>
</dbReference>
<dbReference type="InParanoid" id="E1ZUL4"/>
<reference evidence="2 3" key="1">
    <citation type="journal article" date="2010" name="Plant Cell">
        <title>The Chlorella variabilis NC64A genome reveals adaptation to photosymbiosis, coevolution with viruses, and cryptic sex.</title>
        <authorList>
            <person name="Blanc G."/>
            <person name="Duncan G."/>
            <person name="Agarkova I."/>
            <person name="Borodovsky M."/>
            <person name="Gurnon J."/>
            <person name="Kuo A."/>
            <person name="Lindquist E."/>
            <person name="Lucas S."/>
            <person name="Pangilinan J."/>
            <person name="Polle J."/>
            <person name="Salamov A."/>
            <person name="Terry A."/>
            <person name="Yamada T."/>
            <person name="Dunigan D.D."/>
            <person name="Grigoriev I.V."/>
            <person name="Claverie J.M."/>
            <person name="Van Etten J.L."/>
        </authorList>
    </citation>
    <scope>NUCLEOTIDE SEQUENCE [LARGE SCALE GENOMIC DNA]</scope>
    <source>
        <strain evidence="2 3">NC64A</strain>
    </source>
</reference>
<sequence length="111" mass="11929">YEAARALIGYITPEFDEIQRVSVCPGGAASGYTYFLPREETLESRVVTRGYMEAKMVVALAGRCAERLVLGEANVSTAGAAHLQAANLIAREMVFRCGFRCGTSGTTSTSR</sequence>
<feature type="domain" description="Peptidase M41" evidence="1">
    <location>
        <begin position="2"/>
        <end position="99"/>
    </location>
</feature>
<dbReference type="GO" id="GO:0045037">
    <property type="term" value="P:protein import into chloroplast stroma"/>
    <property type="evidence" value="ECO:0007669"/>
    <property type="project" value="TreeGrafter"/>
</dbReference>
<evidence type="ECO:0000259" key="1">
    <source>
        <dbReference type="Pfam" id="PF01434"/>
    </source>
</evidence>
<dbReference type="GO" id="GO:0009507">
    <property type="term" value="C:chloroplast"/>
    <property type="evidence" value="ECO:0007669"/>
    <property type="project" value="TreeGrafter"/>
</dbReference>
<evidence type="ECO:0000313" key="2">
    <source>
        <dbReference type="EMBL" id="EFN50481.1"/>
    </source>
</evidence>
<dbReference type="PANTHER" id="PTHR23076:SF37">
    <property type="entry name" value="ATP-DEPENDENT ZINC METALLOPROTEASE FTSH 4, MITOCHONDRIAL"/>
    <property type="match status" value="1"/>
</dbReference>
<dbReference type="EMBL" id="GL434100">
    <property type="protein sequence ID" value="EFN50481.1"/>
    <property type="molecule type" value="Genomic_DNA"/>
</dbReference>
<dbReference type="PANTHER" id="PTHR23076">
    <property type="entry name" value="METALLOPROTEASE M41 FTSH"/>
    <property type="match status" value="1"/>
</dbReference>
<dbReference type="eggNOG" id="KOG0731">
    <property type="taxonomic scope" value="Eukaryota"/>
</dbReference>
<dbReference type="GO" id="GO:0006508">
    <property type="term" value="P:proteolysis"/>
    <property type="evidence" value="ECO:0007669"/>
    <property type="project" value="InterPro"/>
</dbReference>
<dbReference type="KEGG" id="cvr:CHLNCDRAFT_55840"/>
<dbReference type="STRING" id="554065.E1ZUL4"/>
<feature type="non-terminal residue" evidence="2">
    <location>
        <position position="1"/>
    </location>
</feature>
<dbReference type="GO" id="GO:0004176">
    <property type="term" value="F:ATP-dependent peptidase activity"/>
    <property type="evidence" value="ECO:0007669"/>
    <property type="project" value="InterPro"/>
</dbReference>
<dbReference type="Gene3D" id="1.20.58.760">
    <property type="entry name" value="Peptidase M41"/>
    <property type="match status" value="1"/>
</dbReference>
<dbReference type="OrthoDB" id="511013at2759"/>
<dbReference type="GeneID" id="17349914"/>
<dbReference type="OMA" id="ATHMVRE"/>
<name>E1ZUL4_CHLVA</name>
<protein>
    <recommendedName>
        <fullName evidence="1">Peptidase M41 domain-containing protein</fullName>
    </recommendedName>
</protein>
<dbReference type="Pfam" id="PF01434">
    <property type="entry name" value="Peptidase_M41"/>
    <property type="match status" value="1"/>
</dbReference>
<evidence type="ECO:0000313" key="3">
    <source>
        <dbReference type="Proteomes" id="UP000008141"/>
    </source>
</evidence>
<dbReference type="InterPro" id="IPR037219">
    <property type="entry name" value="Peptidase_M41-like"/>
</dbReference>
<dbReference type="SUPFAM" id="SSF140990">
    <property type="entry name" value="FtsH protease domain-like"/>
    <property type="match status" value="1"/>
</dbReference>
<proteinExistence type="predicted"/>
<dbReference type="RefSeq" id="XP_005842613.1">
    <property type="nucleotide sequence ID" value="XM_005842556.1"/>
</dbReference>
<dbReference type="GO" id="GO:0005524">
    <property type="term" value="F:ATP binding"/>
    <property type="evidence" value="ECO:0007669"/>
    <property type="project" value="InterPro"/>
</dbReference>
<gene>
    <name evidence="2" type="ORF">CHLNCDRAFT_55840</name>
</gene>